<dbReference type="GO" id="GO:0005789">
    <property type="term" value="C:endoplasmic reticulum membrane"/>
    <property type="evidence" value="ECO:0007669"/>
    <property type="project" value="UniProtKB-SubCell"/>
</dbReference>
<comment type="similarity">
    <text evidence="3 10">Belongs to the ALG6/ALG8 glucosyltransferase family.</text>
</comment>
<feature type="transmembrane region" description="Helical" evidence="10">
    <location>
        <begin position="170"/>
        <end position="188"/>
    </location>
</feature>
<dbReference type="Pfam" id="PF03155">
    <property type="entry name" value="Alg6_Alg8"/>
    <property type="match status" value="1"/>
</dbReference>
<dbReference type="EC" id="2.4.1.-" evidence="10"/>
<feature type="transmembrane region" description="Helical" evidence="10">
    <location>
        <begin position="9"/>
        <end position="31"/>
    </location>
</feature>
<keyword evidence="7 10" id="KW-0256">Endoplasmic reticulum</keyword>
<evidence type="ECO:0000256" key="9">
    <source>
        <dbReference type="ARBA" id="ARBA00023136"/>
    </source>
</evidence>
<dbReference type="GO" id="GO:0042281">
    <property type="term" value="F:dolichyl pyrophosphate Man9GlcNAc2 alpha-1,3-glucosyltransferase activity"/>
    <property type="evidence" value="ECO:0007669"/>
    <property type="project" value="TreeGrafter"/>
</dbReference>
<dbReference type="PANTHER" id="PTHR12413">
    <property type="entry name" value="DOLICHYL GLYCOSYLTRANSFERASE"/>
    <property type="match status" value="1"/>
</dbReference>
<feature type="transmembrane region" description="Helical" evidence="10">
    <location>
        <begin position="449"/>
        <end position="470"/>
    </location>
</feature>
<keyword evidence="4 10" id="KW-0328">Glycosyltransferase</keyword>
<evidence type="ECO:0000256" key="5">
    <source>
        <dbReference type="ARBA" id="ARBA00022679"/>
    </source>
</evidence>
<feature type="transmembrane region" description="Helical" evidence="10">
    <location>
        <begin position="330"/>
        <end position="348"/>
    </location>
</feature>
<evidence type="ECO:0000256" key="2">
    <source>
        <dbReference type="ARBA" id="ARBA00004922"/>
    </source>
</evidence>
<evidence type="ECO:0000256" key="10">
    <source>
        <dbReference type="RuleBase" id="RU363110"/>
    </source>
</evidence>
<keyword evidence="5 10" id="KW-0808">Transferase</keyword>
<feature type="transmembrane region" description="Helical" evidence="10">
    <location>
        <begin position="116"/>
        <end position="137"/>
    </location>
</feature>
<dbReference type="InterPro" id="IPR004856">
    <property type="entry name" value="Glyco_trans_ALG6/ALG8"/>
</dbReference>
<keyword evidence="9 10" id="KW-0472">Membrane</keyword>
<evidence type="ECO:0000313" key="11">
    <source>
        <dbReference type="EMBL" id="WZN62517.1"/>
    </source>
</evidence>
<evidence type="ECO:0000256" key="3">
    <source>
        <dbReference type="ARBA" id="ARBA00008715"/>
    </source>
</evidence>
<evidence type="ECO:0000256" key="7">
    <source>
        <dbReference type="ARBA" id="ARBA00022824"/>
    </source>
</evidence>
<organism evidence="11 12">
    <name type="scientific">Chloropicon roscoffensis</name>
    <dbReference type="NCBI Taxonomy" id="1461544"/>
    <lineage>
        <taxon>Eukaryota</taxon>
        <taxon>Viridiplantae</taxon>
        <taxon>Chlorophyta</taxon>
        <taxon>Chloropicophyceae</taxon>
        <taxon>Chloropicales</taxon>
        <taxon>Chloropicaceae</taxon>
        <taxon>Chloropicon</taxon>
    </lineage>
</organism>
<proteinExistence type="inferred from homology"/>
<keyword evidence="6 10" id="KW-0812">Transmembrane</keyword>
<protein>
    <recommendedName>
        <fullName evidence="10">Alpha-1,3-glucosyltransferase</fullName>
        <ecNumber evidence="10">2.4.1.-</ecNumber>
    </recommendedName>
</protein>
<evidence type="ECO:0000313" key="12">
    <source>
        <dbReference type="Proteomes" id="UP001472866"/>
    </source>
</evidence>
<evidence type="ECO:0000256" key="6">
    <source>
        <dbReference type="ARBA" id="ARBA00022692"/>
    </source>
</evidence>
<feature type="transmembrane region" description="Helical" evidence="10">
    <location>
        <begin position="423"/>
        <end position="442"/>
    </location>
</feature>
<comment type="pathway">
    <text evidence="2 10">Protein modification; protein glycosylation.</text>
</comment>
<feature type="transmembrane region" description="Helical" evidence="10">
    <location>
        <begin position="394"/>
        <end position="411"/>
    </location>
</feature>
<keyword evidence="12" id="KW-1185">Reference proteome</keyword>
<name>A0AAX4P8I5_9CHLO</name>
<sequence>MAEGWQGEVGLTGAVLAVAMAVRLAVGLHPYSGMGNPPKFGDYEAQRHWMEVTINLPAKEWYVHTERNDLGHWGLDYPPMSAYQSYAHGLLVRAFEPAAVELGTSVGYETESSKDLLRATVLVSDLLIMFPAVFLALRAIYPHAGPRRRAWALAVALLHPGFVLIDHGHFQYNCISLGLVAGAVAAIWRGRDLLGSCLYVLALNHKHMSAYYALAFFAHLLGAALRLPTWRSSATKVSALGAAVVLTFALAWLPFLGDRDLALAVLRRLVPIRRGVFEDYVSNFWCVTHVAIKWKKLLSDQQLAKCCALVTAAACAPSVAHQLLRPSRRGLLLAALNCSLGFYLFSFQVHEKSILLPCLPAALLSLEYPWACLHFAIVSAFSMIPLLQKDGLELACAACVVIFISAASAGGEVLGPRRPGREAAAAASLTAMAALSAVKAFASPPERYPYLFDLLISALAFAHFACYFVYWNVELWARHSGTAATKRD</sequence>
<evidence type="ECO:0000256" key="1">
    <source>
        <dbReference type="ARBA" id="ARBA00004477"/>
    </source>
</evidence>
<reference evidence="11 12" key="1">
    <citation type="submission" date="2024-03" db="EMBL/GenBank/DDBJ databases">
        <title>Complete genome sequence of the green alga Chloropicon roscoffensis RCC1871.</title>
        <authorList>
            <person name="Lemieux C."/>
            <person name="Pombert J.-F."/>
            <person name="Otis C."/>
            <person name="Turmel M."/>
        </authorList>
    </citation>
    <scope>NUCLEOTIDE SEQUENCE [LARGE SCALE GENOMIC DNA]</scope>
    <source>
        <strain evidence="11 12">RCC1871</strain>
    </source>
</reference>
<evidence type="ECO:0000256" key="8">
    <source>
        <dbReference type="ARBA" id="ARBA00022989"/>
    </source>
</evidence>
<feature type="transmembrane region" description="Helical" evidence="10">
    <location>
        <begin position="209"/>
        <end position="227"/>
    </location>
</feature>
<dbReference type="PANTHER" id="PTHR12413:SF1">
    <property type="entry name" value="DOLICHYL PYROPHOSPHATE MAN9GLCNAC2 ALPHA-1,3-GLUCOSYLTRANSFERASE"/>
    <property type="match status" value="1"/>
</dbReference>
<keyword evidence="8 10" id="KW-1133">Transmembrane helix</keyword>
<feature type="transmembrane region" description="Helical" evidence="10">
    <location>
        <begin position="239"/>
        <end position="257"/>
    </location>
</feature>
<evidence type="ECO:0000256" key="4">
    <source>
        <dbReference type="ARBA" id="ARBA00022676"/>
    </source>
</evidence>
<dbReference type="EMBL" id="CP151506">
    <property type="protein sequence ID" value="WZN62517.1"/>
    <property type="molecule type" value="Genomic_DNA"/>
</dbReference>
<dbReference type="AlphaFoldDB" id="A0AAX4P8I5"/>
<accession>A0AAX4P8I5</accession>
<gene>
    <name evidence="11" type="ORF">HKI87_06g40540</name>
</gene>
<feature type="transmembrane region" description="Helical" evidence="10">
    <location>
        <begin position="368"/>
        <end position="387"/>
    </location>
</feature>
<dbReference type="Proteomes" id="UP001472866">
    <property type="component" value="Chromosome 06"/>
</dbReference>
<comment type="subcellular location">
    <subcellularLocation>
        <location evidence="1 10">Endoplasmic reticulum membrane</location>
        <topology evidence="1 10">Multi-pass membrane protein</topology>
    </subcellularLocation>
</comment>